<keyword evidence="3" id="KW-1133">Transmembrane helix</keyword>
<name>A0ABQ5JY07_9EUKA</name>
<feature type="compositionally biased region" description="Low complexity" evidence="2">
    <location>
        <begin position="97"/>
        <end position="138"/>
    </location>
</feature>
<keyword evidence="1" id="KW-0547">Nucleotide-binding</keyword>
<proteinExistence type="predicted"/>
<evidence type="ECO:0000313" key="5">
    <source>
        <dbReference type="Proteomes" id="UP001057375"/>
    </source>
</evidence>
<dbReference type="Proteomes" id="UP001057375">
    <property type="component" value="Unassembled WGS sequence"/>
</dbReference>
<evidence type="ECO:0008006" key="6">
    <source>
        <dbReference type="Google" id="ProtNLM"/>
    </source>
</evidence>
<dbReference type="EMBL" id="BQXS01012365">
    <property type="protein sequence ID" value="GKT22042.1"/>
    <property type="molecule type" value="Genomic_DNA"/>
</dbReference>
<keyword evidence="1" id="KW-0067">ATP-binding</keyword>
<reference evidence="4" key="1">
    <citation type="submission" date="2022-03" db="EMBL/GenBank/DDBJ databases">
        <title>Draft genome sequence of Aduncisulcus paluster, a free-living microaerophilic Fornicata.</title>
        <authorList>
            <person name="Yuyama I."/>
            <person name="Kume K."/>
            <person name="Tamura T."/>
            <person name="Inagaki Y."/>
            <person name="Hashimoto T."/>
        </authorList>
    </citation>
    <scope>NUCLEOTIDE SEQUENCE</scope>
    <source>
        <strain evidence="4">NY0171</strain>
    </source>
</reference>
<organism evidence="4 5">
    <name type="scientific">Aduncisulcus paluster</name>
    <dbReference type="NCBI Taxonomy" id="2918883"/>
    <lineage>
        <taxon>Eukaryota</taxon>
        <taxon>Metamonada</taxon>
        <taxon>Carpediemonas-like organisms</taxon>
        <taxon>Aduncisulcus</taxon>
    </lineage>
</organism>
<comment type="caution">
    <text evidence="4">The sequence shown here is derived from an EMBL/GenBank/DDBJ whole genome shotgun (WGS) entry which is preliminary data.</text>
</comment>
<feature type="non-terminal residue" evidence="4">
    <location>
        <position position="238"/>
    </location>
</feature>
<keyword evidence="5" id="KW-1185">Reference proteome</keyword>
<accession>A0ABQ5JY07</accession>
<feature type="transmembrane region" description="Helical" evidence="3">
    <location>
        <begin position="56"/>
        <end position="74"/>
    </location>
</feature>
<protein>
    <recommendedName>
        <fullName evidence="6">Protein kinase domain-containing protein</fullName>
    </recommendedName>
</protein>
<evidence type="ECO:0000256" key="2">
    <source>
        <dbReference type="SAM" id="MobiDB-lite"/>
    </source>
</evidence>
<dbReference type="InterPro" id="IPR011009">
    <property type="entry name" value="Kinase-like_dom_sf"/>
</dbReference>
<evidence type="ECO:0000313" key="4">
    <source>
        <dbReference type="EMBL" id="GKT22042.1"/>
    </source>
</evidence>
<feature type="transmembrane region" description="Helical" evidence="3">
    <location>
        <begin position="30"/>
        <end position="49"/>
    </location>
</feature>
<evidence type="ECO:0000256" key="1">
    <source>
        <dbReference type="PROSITE-ProRule" id="PRU10141"/>
    </source>
</evidence>
<feature type="region of interest" description="Disordered" evidence="2">
    <location>
        <begin position="97"/>
        <end position="165"/>
    </location>
</feature>
<keyword evidence="3" id="KW-0472">Membrane</keyword>
<gene>
    <name evidence="4" type="ORF">ADUPG1_012040</name>
</gene>
<feature type="binding site" evidence="1">
    <location>
        <position position="218"/>
    </location>
    <ligand>
        <name>ATP</name>
        <dbReference type="ChEBI" id="CHEBI:30616"/>
    </ligand>
</feature>
<sequence>MIPYGFCGLATMFHNNPSFVNDDISFNKTIVIFVVLLLIFVTIFTVVPIPKKYPVLLPHIISISGFALETIIIIQPDTNSYATNTIPLPLSDIHPTSFPPSSDVPPSSISIPSSSSSSSSSSSTLASPTSLTSHAASPLTHSLGTQGGAIKQDPGMDIVQAPKKDPLEPQVGELMHRADPNTLTRTSDITPLCVIGHGGFGEVELVQIAGLATPCVLKKMLRVGDEKVVERCKKEFDT</sequence>
<keyword evidence="3" id="KW-0812">Transmembrane</keyword>
<evidence type="ECO:0000256" key="3">
    <source>
        <dbReference type="SAM" id="Phobius"/>
    </source>
</evidence>
<dbReference type="SUPFAM" id="SSF56112">
    <property type="entry name" value="Protein kinase-like (PK-like)"/>
    <property type="match status" value="1"/>
</dbReference>
<dbReference type="PROSITE" id="PS00107">
    <property type="entry name" value="PROTEIN_KINASE_ATP"/>
    <property type="match status" value="1"/>
</dbReference>
<dbReference type="InterPro" id="IPR017441">
    <property type="entry name" value="Protein_kinase_ATP_BS"/>
</dbReference>